<proteinExistence type="predicted"/>
<comment type="caution">
    <text evidence="1">The sequence shown here is derived from an EMBL/GenBank/DDBJ whole genome shotgun (WGS) entry which is preliminary data.</text>
</comment>
<reference evidence="1" key="2">
    <citation type="journal article" date="2022" name="Hortic Res">
        <title>The genome of Dioscorea zingiberensis sheds light on the biosynthesis, origin and evolution of the medicinally important diosgenin saponins.</title>
        <authorList>
            <person name="Li Y."/>
            <person name="Tan C."/>
            <person name="Li Z."/>
            <person name="Guo J."/>
            <person name="Li S."/>
            <person name="Chen X."/>
            <person name="Wang C."/>
            <person name="Dai X."/>
            <person name="Yang H."/>
            <person name="Song W."/>
            <person name="Hou L."/>
            <person name="Xu J."/>
            <person name="Tong Z."/>
            <person name="Xu A."/>
            <person name="Yuan X."/>
            <person name="Wang W."/>
            <person name="Yang Q."/>
            <person name="Chen L."/>
            <person name="Sun Z."/>
            <person name="Wang K."/>
            <person name="Pan B."/>
            <person name="Chen J."/>
            <person name="Bao Y."/>
            <person name="Liu F."/>
            <person name="Qi X."/>
            <person name="Gang D.R."/>
            <person name="Wen J."/>
            <person name="Li J."/>
        </authorList>
    </citation>
    <scope>NUCLEOTIDE SEQUENCE</scope>
    <source>
        <strain evidence="1">Dzin_1.0</strain>
    </source>
</reference>
<keyword evidence="2" id="KW-1185">Reference proteome</keyword>
<dbReference type="OrthoDB" id="1918782at2759"/>
<gene>
    <name evidence="1" type="ORF">J5N97_024547</name>
</gene>
<sequence>MLNAPTLILYSNSILSLFDTALPSSAVIAYKGDYGDSGDMIRFLHLDDDDNLHAYSSSKGNNVPKACWAAISDHCEVFEIMENKISVGMKSKTKEDFLRVKAEFREPRKTS</sequence>
<protein>
    <submittedName>
        <fullName evidence="1">Uncharacterized protein</fullName>
    </submittedName>
</protein>
<organism evidence="1 2">
    <name type="scientific">Dioscorea zingiberensis</name>
    <dbReference type="NCBI Taxonomy" id="325984"/>
    <lineage>
        <taxon>Eukaryota</taxon>
        <taxon>Viridiplantae</taxon>
        <taxon>Streptophyta</taxon>
        <taxon>Embryophyta</taxon>
        <taxon>Tracheophyta</taxon>
        <taxon>Spermatophyta</taxon>
        <taxon>Magnoliopsida</taxon>
        <taxon>Liliopsida</taxon>
        <taxon>Dioscoreales</taxon>
        <taxon>Dioscoreaceae</taxon>
        <taxon>Dioscorea</taxon>
    </lineage>
</organism>
<evidence type="ECO:0000313" key="2">
    <source>
        <dbReference type="Proteomes" id="UP001085076"/>
    </source>
</evidence>
<dbReference type="Proteomes" id="UP001085076">
    <property type="component" value="Miscellaneous, Linkage group lg07"/>
</dbReference>
<dbReference type="EMBL" id="JAGGNH010000007">
    <property type="protein sequence ID" value="KAJ0967630.1"/>
    <property type="molecule type" value="Genomic_DNA"/>
</dbReference>
<evidence type="ECO:0000313" key="1">
    <source>
        <dbReference type="EMBL" id="KAJ0967630.1"/>
    </source>
</evidence>
<dbReference type="AlphaFoldDB" id="A0A9D5C7J8"/>
<accession>A0A9D5C7J8</accession>
<name>A0A9D5C7J8_9LILI</name>
<reference evidence="1" key="1">
    <citation type="submission" date="2021-03" db="EMBL/GenBank/DDBJ databases">
        <authorList>
            <person name="Li Z."/>
            <person name="Yang C."/>
        </authorList>
    </citation>
    <scope>NUCLEOTIDE SEQUENCE</scope>
    <source>
        <strain evidence="1">Dzin_1.0</strain>
        <tissue evidence="1">Leaf</tissue>
    </source>
</reference>